<accession>A0A512HGN2</accession>
<protein>
    <submittedName>
        <fullName evidence="2">GNAT family N-acetyltransferase</fullName>
    </submittedName>
</protein>
<dbReference type="OrthoDB" id="5815030at2"/>
<dbReference type="Gene3D" id="3.40.630.30">
    <property type="match status" value="1"/>
</dbReference>
<dbReference type="GO" id="GO:0016747">
    <property type="term" value="F:acyltransferase activity, transferring groups other than amino-acyl groups"/>
    <property type="evidence" value="ECO:0007669"/>
    <property type="project" value="InterPro"/>
</dbReference>
<sequence length="164" mass="18542">MAAVTLRRATPDDIGFIMRTERLPGYDSFIGKFDENEHQRQLNDPAFLYFIGEHGTDLPVGFAILSGLDNRDGNVCLKRLAVATPDKGYGSHLLLAIIEHTFENTPVHRLWLDVVKENTRASSVYRKAGFKQEGTLRESAVMPDGRRTDLVMMSILRPEWTSHI</sequence>
<evidence type="ECO:0000313" key="2">
    <source>
        <dbReference type="EMBL" id="GEO84591.1"/>
    </source>
</evidence>
<comment type="caution">
    <text evidence="2">The sequence shown here is derived from an EMBL/GenBank/DDBJ whole genome shotgun (WGS) entry which is preliminary data.</text>
</comment>
<dbReference type="InterPro" id="IPR016181">
    <property type="entry name" value="Acyl_CoA_acyltransferase"/>
</dbReference>
<proteinExistence type="predicted"/>
<feature type="domain" description="N-acetyltransferase" evidence="1">
    <location>
        <begin position="4"/>
        <end position="158"/>
    </location>
</feature>
<dbReference type="Pfam" id="PF00583">
    <property type="entry name" value="Acetyltransf_1"/>
    <property type="match status" value="1"/>
</dbReference>
<dbReference type="AlphaFoldDB" id="A0A512HGN2"/>
<dbReference type="EMBL" id="BJZP01000005">
    <property type="protein sequence ID" value="GEO84591.1"/>
    <property type="molecule type" value="Genomic_DNA"/>
</dbReference>
<evidence type="ECO:0000259" key="1">
    <source>
        <dbReference type="PROSITE" id="PS51186"/>
    </source>
</evidence>
<dbReference type="Proteomes" id="UP000321717">
    <property type="component" value="Unassembled WGS sequence"/>
</dbReference>
<dbReference type="PROSITE" id="PS51186">
    <property type="entry name" value="GNAT"/>
    <property type="match status" value="1"/>
</dbReference>
<gene>
    <name evidence="2" type="ORF">RNA01_15230</name>
</gene>
<evidence type="ECO:0000313" key="3">
    <source>
        <dbReference type="Proteomes" id="UP000321717"/>
    </source>
</evidence>
<keyword evidence="3" id="KW-1185">Reference proteome</keyword>
<dbReference type="PANTHER" id="PTHR43415:SF3">
    <property type="entry name" value="GNAT-FAMILY ACETYLTRANSFERASE"/>
    <property type="match status" value="1"/>
</dbReference>
<reference evidence="2 3" key="1">
    <citation type="submission" date="2019-07" db="EMBL/GenBank/DDBJ databases">
        <title>Whole genome shotgun sequence of Rhizobium naphthalenivorans NBRC 107585.</title>
        <authorList>
            <person name="Hosoyama A."/>
            <person name="Uohara A."/>
            <person name="Ohji S."/>
            <person name="Ichikawa N."/>
        </authorList>
    </citation>
    <scope>NUCLEOTIDE SEQUENCE [LARGE SCALE GENOMIC DNA]</scope>
    <source>
        <strain evidence="2 3">NBRC 107585</strain>
    </source>
</reference>
<name>A0A512HGN2_9HYPH</name>
<organism evidence="2 3">
    <name type="scientific">Ciceribacter naphthalenivorans</name>
    <dbReference type="NCBI Taxonomy" id="1118451"/>
    <lineage>
        <taxon>Bacteria</taxon>
        <taxon>Pseudomonadati</taxon>
        <taxon>Pseudomonadota</taxon>
        <taxon>Alphaproteobacteria</taxon>
        <taxon>Hyphomicrobiales</taxon>
        <taxon>Rhizobiaceae</taxon>
        <taxon>Ciceribacter</taxon>
    </lineage>
</organism>
<dbReference type="PANTHER" id="PTHR43415">
    <property type="entry name" value="SPERMIDINE N(1)-ACETYLTRANSFERASE"/>
    <property type="match status" value="1"/>
</dbReference>
<dbReference type="CDD" id="cd04301">
    <property type="entry name" value="NAT_SF"/>
    <property type="match status" value="1"/>
</dbReference>
<dbReference type="SUPFAM" id="SSF55729">
    <property type="entry name" value="Acyl-CoA N-acyltransferases (Nat)"/>
    <property type="match status" value="1"/>
</dbReference>
<keyword evidence="2" id="KW-0808">Transferase</keyword>
<dbReference type="InterPro" id="IPR000182">
    <property type="entry name" value="GNAT_dom"/>
</dbReference>
<dbReference type="RefSeq" id="WP_147179356.1">
    <property type="nucleotide sequence ID" value="NZ_BJZP01000005.1"/>
</dbReference>